<dbReference type="GO" id="GO:0005737">
    <property type="term" value="C:cytoplasm"/>
    <property type="evidence" value="ECO:0007669"/>
    <property type="project" value="TreeGrafter"/>
</dbReference>
<evidence type="ECO:0000313" key="10">
    <source>
        <dbReference type="Proteomes" id="UP000322822"/>
    </source>
</evidence>
<dbReference type="Gene3D" id="3.30.9.10">
    <property type="entry name" value="D-Amino Acid Oxidase, subunit A, domain 2"/>
    <property type="match status" value="1"/>
</dbReference>
<dbReference type="SUPFAM" id="SSF54373">
    <property type="entry name" value="FAD-linked reductases, C-terminal domain"/>
    <property type="match status" value="1"/>
</dbReference>
<name>A0A5P2H095_9BURK</name>
<evidence type="ECO:0000313" key="9">
    <source>
        <dbReference type="EMBL" id="QET00923.1"/>
    </source>
</evidence>
<dbReference type="SUPFAM" id="SSF51905">
    <property type="entry name" value="FAD/NAD(P)-binding domain"/>
    <property type="match status" value="1"/>
</dbReference>
<dbReference type="InterPro" id="IPR036188">
    <property type="entry name" value="FAD/NAD-bd_sf"/>
</dbReference>
<dbReference type="AlphaFoldDB" id="A0A5P2H095"/>
<dbReference type="EMBL" id="CP044065">
    <property type="protein sequence ID" value="QET00923.1"/>
    <property type="molecule type" value="Genomic_DNA"/>
</dbReference>
<dbReference type="PANTHER" id="PTHR13847:SF280">
    <property type="entry name" value="D-AMINO ACID DEHYDROGENASE"/>
    <property type="match status" value="1"/>
</dbReference>
<comment type="cofactor">
    <cofactor evidence="1 7">
        <name>FAD</name>
        <dbReference type="ChEBI" id="CHEBI:57692"/>
    </cofactor>
</comment>
<dbReference type="FunFam" id="3.50.50.60:FF:000020">
    <property type="entry name" value="D-amino acid dehydrogenase"/>
    <property type="match status" value="1"/>
</dbReference>
<protein>
    <recommendedName>
        <fullName evidence="7">D-amino acid dehydrogenase</fullName>
        <ecNumber evidence="7">1.4.99.-</ecNumber>
    </recommendedName>
</protein>
<dbReference type="EC" id="1.4.99.-" evidence="7"/>
<comment type="catalytic activity">
    <reaction evidence="6 7">
        <text>a D-alpha-amino acid + A + H2O = a 2-oxocarboxylate + AH2 + NH4(+)</text>
        <dbReference type="Rhea" id="RHEA:18125"/>
        <dbReference type="ChEBI" id="CHEBI:13193"/>
        <dbReference type="ChEBI" id="CHEBI:15377"/>
        <dbReference type="ChEBI" id="CHEBI:17499"/>
        <dbReference type="ChEBI" id="CHEBI:28938"/>
        <dbReference type="ChEBI" id="CHEBI:35179"/>
        <dbReference type="ChEBI" id="CHEBI:59871"/>
    </reaction>
</comment>
<sequence length="434" mass="46960">MRVLVLGSGVIGVTSAWYLARAGHEVTVIDREAAPALGTSFANAGQISPGYASPWAAPGIPLKAIKWMFQEHAPLSIKPDGTLFQLQWMWQMLRNCTEDRYAVNKERMVRLAEYSRDCIRTLRAETGISYEGRQQGTLQLFRTAEQYEGAAKDIAVLEEAGVPYELLTREQLAACEPALAAVSGKLAGGLRLPNDETGDCQLFTQRLAAMAASIGVTFQYNRSIDGLLTEGDAITGAMIEGKPMQADAVVVALGSWSTPFVRHVLPGLSNLPVYPLKGFSITVPMTDASRSPVSTVLDETYKVAITRFDDRIRVGGMAQIVGYDRTLDPAKRRTLEHVVTDLFPGAGDVSRATFWTGLRPMTPDGTPVVGPAGIRGLWLNTGHGTLGWTMACGSGKLLSDLVSGTRPAIRADDLSVDRYRKVPRSQGNLRPVPA</sequence>
<evidence type="ECO:0000256" key="1">
    <source>
        <dbReference type="ARBA" id="ARBA00001974"/>
    </source>
</evidence>
<dbReference type="Pfam" id="PF01266">
    <property type="entry name" value="DAO"/>
    <property type="match status" value="1"/>
</dbReference>
<comment type="similarity">
    <text evidence="2 7">Belongs to the DadA oxidoreductase family.</text>
</comment>
<proteinExistence type="inferred from homology"/>
<gene>
    <name evidence="7" type="primary">dadA</name>
    <name evidence="9" type="ORF">FOB72_01990</name>
</gene>
<evidence type="ECO:0000256" key="5">
    <source>
        <dbReference type="ARBA" id="ARBA00023002"/>
    </source>
</evidence>
<dbReference type="GO" id="GO:0008718">
    <property type="term" value="F:D-amino-acid dehydrogenase activity"/>
    <property type="evidence" value="ECO:0007669"/>
    <property type="project" value="UniProtKB-UniRule"/>
</dbReference>
<dbReference type="RefSeq" id="WP_150370999.1">
    <property type="nucleotide sequence ID" value="NZ_CP044065.1"/>
</dbReference>
<keyword evidence="3 7" id="KW-0285">Flavoprotein</keyword>
<comment type="function">
    <text evidence="7">Oxidative deamination of D-amino acids.</text>
</comment>
<dbReference type="GO" id="GO:0005886">
    <property type="term" value="C:plasma membrane"/>
    <property type="evidence" value="ECO:0007669"/>
    <property type="project" value="TreeGrafter"/>
</dbReference>
<dbReference type="PANTHER" id="PTHR13847">
    <property type="entry name" value="SARCOSINE DEHYDROGENASE-RELATED"/>
    <property type="match status" value="1"/>
</dbReference>
<keyword evidence="5 7" id="KW-0560">Oxidoreductase</keyword>
<dbReference type="InterPro" id="IPR006076">
    <property type="entry name" value="FAD-dep_OxRdtase"/>
</dbReference>
<dbReference type="Gene3D" id="3.50.50.60">
    <property type="entry name" value="FAD/NAD(P)-binding domain"/>
    <property type="match status" value="2"/>
</dbReference>
<dbReference type="NCBIfam" id="NF001933">
    <property type="entry name" value="PRK00711.1"/>
    <property type="match status" value="1"/>
</dbReference>
<evidence type="ECO:0000259" key="8">
    <source>
        <dbReference type="Pfam" id="PF01266"/>
    </source>
</evidence>
<accession>A0A5P2H095</accession>
<evidence type="ECO:0000256" key="2">
    <source>
        <dbReference type="ARBA" id="ARBA00009410"/>
    </source>
</evidence>
<reference evidence="9 10" key="1">
    <citation type="submission" date="2019-09" db="EMBL/GenBank/DDBJ databases">
        <title>FDA dAtabase for Regulatory Grade micrObial Sequences (FDA-ARGOS): Supporting development and validation of Infectious Disease Dx tests.</title>
        <authorList>
            <person name="Sciortino C."/>
            <person name="Tallon L."/>
            <person name="Sadzewicz L."/>
            <person name="Vavikolanu K."/>
            <person name="Mehta A."/>
            <person name="Aluvathingal J."/>
            <person name="Nadendla S."/>
            <person name="Nandy P."/>
            <person name="Geyer C."/>
            <person name="Yan Y."/>
            <person name="Sichtig H."/>
        </authorList>
    </citation>
    <scope>NUCLEOTIDE SEQUENCE [LARGE SCALE GENOMIC DNA]</scope>
    <source>
        <strain evidence="9 10">FDAARGOS_664</strain>
    </source>
</reference>
<dbReference type="GO" id="GO:0055130">
    <property type="term" value="P:D-alanine catabolic process"/>
    <property type="evidence" value="ECO:0007669"/>
    <property type="project" value="TreeGrafter"/>
</dbReference>
<feature type="domain" description="FAD dependent oxidoreductase" evidence="8">
    <location>
        <begin position="2"/>
        <end position="401"/>
    </location>
</feature>
<dbReference type="OrthoDB" id="18526at2"/>
<dbReference type="HAMAP" id="MF_01202">
    <property type="entry name" value="DadA"/>
    <property type="match status" value="1"/>
</dbReference>
<evidence type="ECO:0000256" key="4">
    <source>
        <dbReference type="ARBA" id="ARBA00022827"/>
    </source>
</evidence>
<organism evidence="9 10">
    <name type="scientific">Cupriavidus pauculus</name>
    <dbReference type="NCBI Taxonomy" id="82633"/>
    <lineage>
        <taxon>Bacteria</taxon>
        <taxon>Pseudomonadati</taxon>
        <taxon>Pseudomonadota</taxon>
        <taxon>Betaproteobacteria</taxon>
        <taxon>Burkholderiales</taxon>
        <taxon>Burkholderiaceae</taxon>
        <taxon>Cupriavidus</taxon>
    </lineage>
</organism>
<feature type="binding site" evidence="7">
    <location>
        <begin position="3"/>
        <end position="17"/>
    </location>
    <ligand>
        <name>FAD</name>
        <dbReference type="ChEBI" id="CHEBI:57692"/>
    </ligand>
</feature>
<evidence type="ECO:0000256" key="7">
    <source>
        <dbReference type="HAMAP-Rule" id="MF_01202"/>
    </source>
</evidence>
<keyword evidence="4 7" id="KW-0274">FAD</keyword>
<dbReference type="Proteomes" id="UP000322822">
    <property type="component" value="Chromosome 1"/>
</dbReference>
<evidence type="ECO:0000256" key="3">
    <source>
        <dbReference type="ARBA" id="ARBA00022630"/>
    </source>
</evidence>
<dbReference type="InterPro" id="IPR023080">
    <property type="entry name" value="DadA"/>
</dbReference>
<evidence type="ECO:0000256" key="6">
    <source>
        <dbReference type="ARBA" id="ARBA00047884"/>
    </source>
</evidence>